<proteinExistence type="predicted"/>
<dbReference type="AlphaFoldDB" id="A0A0A9FSD6"/>
<protein>
    <submittedName>
        <fullName evidence="1">Uncharacterized protein</fullName>
    </submittedName>
</protein>
<accession>A0A0A9FSD6</accession>
<sequence length="17" mass="1930">MHAGARLAETYFLVCFT</sequence>
<evidence type="ECO:0000313" key="1">
    <source>
        <dbReference type="EMBL" id="JAE11228.1"/>
    </source>
</evidence>
<reference evidence="1" key="2">
    <citation type="journal article" date="2015" name="Data Brief">
        <title>Shoot transcriptome of the giant reed, Arundo donax.</title>
        <authorList>
            <person name="Barrero R.A."/>
            <person name="Guerrero F.D."/>
            <person name="Moolhuijzen P."/>
            <person name="Goolsby J.A."/>
            <person name="Tidwell J."/>
            <person name="Bellgard S.E."/>
            <person name="Bellgard M.I."/>
        </authorList>
    </citation>
    <scope>NUCLEOTIDE SEQUENCE</scope>
    <source>
        <tissue evidence="1">Shoot tissue taken approximately 20 cm above the soil surface</tissue>
    </source>
</reference>
<organism evidence="1">
    <name type="scientific">Arundo donax</name>
    <name type="common">Giant reed</name>
    <name type="synonym">Donax arundinaceus</name>
    <dbReference type="NCBI Taxonomy" id="35708"/>
    <lineage>
        <taxon>Eukaryota</taxon>
        <taxon>Viridiplantae</taxon>
        <taxon>Streptophyta</taxon>
        <taxon>Embryophyta</taxon>
        <taxon>Tracheophyta</taxon>
        <taxon>Spermatophyta</taxon>
        <taxon>Magnoliopsida</taxon>
        <taxon>Liliopsida</taxon>
        <taxon>Poales</taxon>
        <taxon>Poaceae</taxon>
        <taxon>PACMAD clade</taxon>
        <taxon>Arundinoideae</taxon>
        <taxon>Arundineae</taxon>
        <taxon>Arundo</taxon>
    </lineage>
</organism>
<reference evidence="1" key="1">
    <citation type="submission" date="2014-09" db="EMBL/GenBank/DDBJ databases">
        <authorList>
            <person name="Magalhaes I.L.F."/>
            <person name="Oliveira U."/>
            <person name="Santos F.R."/>
            <person name="Vidigal T.H.D.A."/>
            <person name="Brescovit A.D."/>
            <person name="Santos A.J."/>
        </authorList>
    </citation>
    <scope>NUCLEOTIDE SEQUENCE</scope>
    <source>
        <tissue evidence="1">Shoot tissue taken approximately 20 cm above the soil surface</tissue>
    </source>
</reference>
<name>A0A0A9FSD6_ARUDO</name>
<dbReference type="EMBL" id="GBRH01186668">
    <property type="protein sequence ID" value="JAE11228.1"/>
    <property type="molecule type" value="Transcribed_RNA"/>
</dbReference>